<dbReference type="InterPro" id="IPR035940">
    <property type="entry name" value="CAP_sf"/>
</dbReference>
<dbReference type="GO" id="GO:0005739">
    <property type="term" value="C:mitochondrion"/>
    <property type="evidence" value="ECO:0007669"/>
    <property type="project" value="InterPro"/>
</dbReference>
<dbReference type="OrthoDB" id="414826at2759"/>
<dbReference type="Proteomes" id="UP000499080">
    <property type="component" value="Unassembled WGS sequence"/>
</dbReference>
<dbReference type="InterPro" id="IPR034595">
    <property type="entry name" value="NDUFAF8"/>
</dbReference>
<sequence>MSCGKSTRLRLYPQAIVSCSKEAAAYASCVACKDDIKKSDCSSEFEKLKTCFQKNLVWATSWRIGCGEAVYKESGQNKSLLVCNYGPGGNIDGGEMYKEGKPCSSCPSGTCCNECKSLESHQTTTDSADFGTDVSSVSLLTLTAQVTPRLRPPTPWNCVEDWKKKLPGLWYGAFAVGLIWGHSDNKRRLWQEWVCKAAYTSPTPIYIIVHSDEFGQFQEGQCDTHTSRVATKLAPRGTLLTLDTSILDNSSDI</sequence>
<dbReference type="EMBL" id="BGPR01002997">
    <property type="protein sequence ID" value="GBM82240.1"/>
    <property type="molecule type" value="Genomic_DNA"/>
</dbReference>
<dbReference type="PANTHER" id="PTHR34561">
    <property type="entry name" value="NADH DEHYDROGENASE [UBIQUINONE] 1 ALPHA SUBCOMPLEX ASSEMBLY FACTOR 8"/>
    <property type="match status" value="1"/>
</dbReference>
<dbReference type="Gene3D" id="3.40.33.10">
    <property type="entry name" value="CAP"/>
    <property type="match status" value="1"/>
</dbReference>
<dbReference type="GO" id="GO:0032981">
    <property type="term" value="P:mitochondrial respiratory chain complex I assembly"/>
    <property type="evidence" value="ECO:0007669"/>
    <property type="project" value="InterPro"/>
</dbReference>
<dbReference type="SUPFAM" id="SSF55797">
    <property type="entry name" value="PR-1-like"/>
    <property type="match status" value="1"/>
</dbReference>
<accession>A0A4Y2IXA5</accession>
<reference evidence="1 2" key="1">
    <citation type="journal article" date="2019" name="Sci. Rep.">
        <title>Orb-weaving spider Araneus ventricosus genome elucidates the spidroin gene catalogue.</title>
        <authorList>
            <person name="Kono N."/>
            <person name="Nakamura H."/>
            <person name="Ohtoshi R."/>
            <person name="Moran D.A.P."/>
            <person name="Shinohara A."/>
            <person name="Yoshida Y."/>
            <person name="Fujiwara M."/>
            <person name="Mori M."/>
            <person name="Tomita M."/>
            <person name="Arakawa K."/>
        </authorList>
    </citation>
    <scope>NUCLEOTIDE SEQUENCE [LARGE SCALE GENOMIC DNA]</scope>
</reference>
<proteinExistence type="predicted"/>
<keyword evidence="2" id="KW-1185">Reference proteome</keyword>
<protein>
    <recommendedName>
        <fullName evidence="3">SCP domain-containing protein</fullName>
    </recommendedName>
</protein>
<evidence type="ECO:0008006" key="3">
    <source>
        <dbReference type="Google" id="ProtNLM"/>
    </source>
</evidence>
<evidence type="ECO:0000313" key="1">
    <source>
        <dbReference type="EMBL" id="GBM82240.1"/>
    </source>
</evidence>
<name>A0A4Y2IXA5_ARAVE</name>
<dbReference type="AlphaFoldDB" id="A0A4Y2IXA5"/>
<evidence type="ECO:0000313" key="2">
    <source>
        <dbReference type="Proteomes" id="UP000499080"/>
    </source>
</evidence>
<dbReference type="InterPro" id="IPR018244">
    <property type="entry name" value="Allrgn_V5/Tpx1_CS"/>
</dbReference>
<dbReference type="PANTHER" id="PTHR34561:SF1">
    <property type="entry name" value="NADH DEHYDROGENASE [UBIQUINONE] 1 ALPHA SUBCOMPLEX ASSEMBLY FACTOR 8"/>
    <property type="match status" value="1"/>
</dbReference>
<comment type="caution">
    <text evidence="1">The sequence shown here is derived from an EMBL/GenBank/DDBJ whole genome shotgun (WGS) entry which is preliminary data.</text>
</comment>
<gene>
    <name evidence="1" type="ORF">AVEN_216077_1</name>
</gene>
<dbReference type="GO" id="GO:0005576">
    <property type="term" value="C:extracellular region"/>
    <property type="evidence" value="ECO:0007669"/>
    <property type="project" value="InterPro"/>
</dbReference>
<organism evidence="1 2">
    <name type="scientific">Araneus ventricosus</name>
    <name type="common">Orbweaver spider</name>
    <name type="synonym">Epeira ventricosa</name>
    <dbReference type="NCBI Taxonomy" id="182803"/>
    <lineage>
        <taxon>Eukaryota</taxon>
        <taxon>Metazoa</taxon>
        <taxon>Ecdysozoa</taxon>
        <taxon>Arthropoda</taxon>
        <taxon>Chelicerata</taxon>
        <taxon>Arachnida</taxon>
        <taxon>Araneae</taxon>
        <taxon>Araneomorphae</taxon>
        <taxon>Entelegynae</taxon>
        <taxon>Araneoidea</taxon>
        <taxon>Araneidae</taxon>
        <taxon>Araneus</taxon>
    </lineage>
</organism>
<dbReference type="PROSITE" id="PS01010">
    <property type="entry name" value="CRISP_2"/>
    <property type="match status" value="1"/>
</dbReference>